<name>A0A2N1PSF1_9BACT</name>
<dbReference type="EMBL" id="PGXC01000003">
    <property type="protein sequence ID" value="PKK91260.1"/>
    <property type="molecule type" value="Genomic_DNA"/>
</dbReference>
<dbReference type="InterPro" id="IPR021133">
    <property type="entry name" value="HEAT_type_2"/>
</dbReference>
<sequence length="649" mass="73402">MTQEIENTLQFFCNEDWEIRKRSAEKLISMGNDAVPVLISSLSSNKNEDIRYWLIRVLGEINDPRGIQAILKVLKSNSKDFRAYAARALKNTNNRKITECLIQCLGDDAWRVAEAAAESLETIGEPAVQLLVEKLKNSSDNVAYWIIRILCRVNLDILIKFIKFDNKNIHLLITEALADSSDPRSILILLEFLSNKYWDVRQNAVESLVKQGEKVIIPMIKYLRNKEADIYYWAEKVFDSISILHMNPLFRLLEAGDRDIRIMTAKIMGKTRNPISIKPLLKSLDDECWFVAKSAANALIEIGRECQPNIIDLLKNDETNDNVKHWAAVILSRLGPEALSILIENLRAEDKLVRKLSAAALGEVKAPDALEPLIQTLKDSSWPVRNVAAASIIQYGGTVTNTVAKYLMDRDENVKLWTRRIIGEIGREYENEFIESLKGAKDPETRSCSAVALGVLRSQKGLTELLEVMFNDNDDWVRRYAASAVADIGDLDSLGKVLDLLQDPNPEVKMWVTEILPRFGPSSIEILKAKMKESERTEEKILLSVSLAEMGVTEMYPQLVKLMKADDMVRAQRSVRAAVNCGIDIIPVLIESLRDENENLRNNAVKALSIFGNKAVPFLKEAAEKKGENKNQNFWISKALREIEKPKIK</sequence>
<dbReference type="AlphaFoldDB" id="A0A2N1PSF1"/>
<dbReference type="GO" id="GO:0016491">
    <property type="term" value="F:oxidoreductase activity"/>
    <property type="evidence" value="ECO:0007669"/>
    <property type="project" value="TreeGrafter"/>
</dbReference>
<dbReference type="PANTHER" id="PTHR12697:SF5">
    <property type="entry name" value="DEOXYHYPUSINE HYDROXYLASE"/>
    <property type="match status" value="1"/>
</dbReference>
<dbReference type="Pfam" id="PF13646">
    <property type="entry name" value="HEAT_2"/>
    <property type="match status" value="4"/>
</dbReference>
<evidence type="ECO:0000313" key="2">
    <source>
        <dbReference type="EMBL" id="PKK91260.1"/>
    </source>
</evidence>
<dbReference type="Gene3D" id="1.25.10.10">
    <property type="entry name" value="Leucine-rich Repeat Variant"/>
    <property type="match status" value="5"/>
</dbReference>
<organism evidence="2 3">
    <name type="scientific">Candidatus Wallbacteria bacterium HGW-Wallbacteria-1</name>
    <dbReference type="NCBI Taxonomy" id="2013854"/>
    <lineage>
        <taxon>Bacteria</taxon>
        <taxon>Candidatus Walliibacteriota</taxon>
    </lineage>
</organism>
<dbReference type="InterPro" id="IPR004155">
    <property type="entry name" value="PBS_lyase_HEAT"/>
</dbReference>
<protein>
    <recommendedName>
        <fullName evidence="4">HEAT repeat domain-containing protein</fullName>
    </recommendedName>
</protein>
<dbReference type="Proteomes" id="UP000233256">
    <property type="component" value="Unassembled WGS sequence"/>
</dbReference>
<evidence type="ECO:0000313" key="3">
    <source>
        <dbReference type="Proteomes" id="UP000233256"/>
    </source>
</evidence>
<dbReference type="SMART" id="SM00567">
    <property type="entry name" value="EZ_HEAT"/>
    <property type="match status" value="13"/>
</dbReference>
<accession>A0A2N1PSF1</accession>
<dbReference type="InterPro" id="IPR011989">
    <property type="entry name" value="ARM-like"/>
</dbReference>
<comment type="caution">
    <text evidence="2">The sequence shown here is derived from an EMBL/GenBank/DDBJ whole genome shotgun (WGS) entry which is preliminary data.</text>
</comment>
<dbReference type="PROSITE" id="PS50077">
    <property type="entry name" value="HEAT_REPEAT"/>
    <property type="match status" value="1"/>
</dbReference>
<comment type="function">
    <text evidence="1">Catalyzes the hydroxylation of the N(6)-(4-aminobutyl)-L-lysine intermediate produced by deoxyhypusine synthase/DHPS on a critical lysine of the eukaryotic translation initiation factor 5A/eIF-5A. This is the second step of the post-translational modification of that lysine into an unusual amino acid residue named hypusine. Hypusination is unique to mature eIF-5A factor and is essential for its function.</text>
</comment>
<evidence type="ECO:0008006" key="4">
    <source>
        <dbReference type="Google" id="ProtNLM"/>
    </source>
</evidence>
<dbReference type="SUPFAM" id="SSF48371">
    <property type="entry name" value="ARM repeat"/>
    <property type="match status" value="2"/>
</dbReference>
<reference evidence="2 3" key="1">
    <citation type="journal article" date="2017" name="ISME J.">
        <title>Potential for microbial H2 and metal transformations associated with novel bacteria and archaea in deep terrestrial subsurface sediments.</title>
        <authorList>
            <person name="Hernsdorf A.W."/>
            <person name="Amano Y."/>
            <person name="Miyakawa K."/>
            <person name="Ise K."/>
            <person name="Suzuki Y."/>
            <person name="Anantharaman K."/>
            <person name="Probst A."/>
            <person name="Burstein D."/>
            <person name="Thomas B.C."/>
            <person name="Banfield J.F."/>
        </authorList>
    </citation>
    <scope>NUCLEOTIDE SEQUENCE [LARGE SCALE GENOMIC DNA]</scope>
    <source>
        <strain evidence="2">HGW-Wallbacteria-1</strain>
    </source>
</reference>
<evidence type="ECO:0000256" key="1">
    <source>
        <dbReference type="ARBA" id="ARBA00045876"/>
    </source>
</evidence>
<gene>
    <name evidence="2" type="ORF">CVV64_05680</name>
</gene>
<proteinExistence type="predicted"/>
<dbReference type="PANTHER" id="PTHR12697">
    <property type="entry name" value="PBS LYASE HEAT-LIKE PROTEIN"/>
    <property type="match status" value="1"/>
</dbReference>
<dbReference type="InterPro" id="IPR016024">
    <property type="entry name" value="ARM-type_fold"/>
</dbReference>